<keyword evidence="5" id="KW-1185">Reference proteome</keyword>
<proteinExistence type="predicted"/>
<comment type="subcellular location">
    <subcellularLocation>
        <location evidence="1">Nucleus</location>
    </subcellularLocation>
</comment>
<organism evidence="4 5">
    <name type="scientific">Folsomia candida</name>
    <name type="common">Springtail</name>
    <dbReference type="NCBI Taxonomy" id="158441"/>
    <lineage>
        <taxon>Eukaryota</taxon>
        <taxon>Metazoa</taxon>
        <taxon>Ecdysozoa</taxon>
        <taxon>Arthropoda</taxon>
        <taxon>Hexapoda</taxon>
        <taxon>Collembola</taxon>
        <taxon>Entomobryomorpha</taxon>
        <taxon>Isotomoidea</taxon>
        <taxon>Isotomidae</taxon>
        <taxon>Proisotominae</taxon>
        <taxon>Folsomia</taxon>
    </lineage>
</organism>
<evidence type="ECO:0000259" key="2">
    <source>
        <dbReference type="Pfam" id="PF01498"/>
    </source>
</evidence>
<dbReference type="Pfam" id="PF01498">
    <property type="entry name" value="HTH_Tnp_Tc3_2"/>
    <property type="match status" value="1"/>
</dbReference>
<protein>
    <submittedName>
        <fullName evidence="4">Transposable element Tcb1 transposase</fullName>
    </submittedName>
</protein>
<dbReference type="SUPFAM" id="SSF46689">
    <property type="entry name" value="Homeodomain-like"/>
    <property type="match status" value="1"/>
</dbReference>
<dbReference type="GO" id="GO:0005634">
    <property type="term" value="C:nucleus"/>
    <property type="evidence" value="ECO:0007669"/>
    <property type="project" value="UniProtKB-SubCell"/>
</dbReference>
<evidence type="ECO:0000313" key="5">
    <source>
        <dbReference type="Proteomes" id="UP000198287"/>
    </source>
</evidence>
<dbReference type="InterPro" id="IPR038717">
    <property type="entry name" value="Tc1-like_DDE_dom"/>
</dbReference>
<dbReference type="Proteomes" id="UP000198287">
    <property type="component" value="Unassembled WGS sequence"/>
</dbReference>
<feature type="domain" description="Transposase Tc1-like" evidence="2">
    <location>
        <begin position="75"/>
        <end position="145"/>
    </location>
</feature>
<dbReference type="InterPro" id="IPR036397">
    <property type="entry name" value="RNaseH_sf"/>
</dbReference>
<evidence type="ECO:0000256" key="1">
    <source>
        <dbReference type="ARBA" id="ARBA00004123"/>
    </source>
</evidence>
<dbReference type="InterPro" id="IPR009057">
    <property type="entry name" value="Homeodomain-like_sf"/>
</dbReference>
<dbReference type="OMA" id="CKPENTI"/>
<dbReference type="Pfam" id="PF13358">
    <property type="entry name" value="DDE_3"/>
    <property type="match status" value="1"/>
</dbReference>
<feature type="domain" description="Tc1-like transposase DDE" evidence="3">
    <location>
        <begin position="155"/>
        <end position="306"/>
    </location>
</feature>
<accession>A0A226E982</accession>
<evidence type="ECO:0000313" key="4">
    <source>
        <dbReference type="EMBL" id="OXA53848.1"/>
    </source>
</evidence>
<sequence length="346" mass="40261">MDRRGRKAGKEVAFEVRKKIIDFYEKGVKQVQIAEKTKVALSTTKKIIQKWKKTGEIANLAGRRKPRCTTGRQDRLMAKLVEINPRLSVSKLNAELTKNYQLTVSNTTITKRLKESGLHGRRPCKKPWLSKRNIKRRFQWAKDHAGWTVEQWKSVLWSDESKFNIFGTDGISYIRRKTGERLKRKNLLPTVKHGGGNIMVWGCMSWKGLGNLHVIDGIMTKEVYLDILERNLLPSKKKLRLQSNFIFQQDGDPKNTAKVVSEWFTKKRINKMDWPAQSPDMNPIEHLSTIMKRKVRCRSPKNKSELEKALREEWESFDPEISRKLVESMPKRVAEVIKARGGHTHY</sequence>
<dbReference type="InterPro" id="IPR002492">
    <property type="entry name" value="Transposase_Tc1-like"/>
</dbReference>
<dbReference type="Gene3D" id="1.10.10.10">
    <property type="entry name" value="Winged helix-like DNA-binding domain superfamily/Winged helix DNA-binding domain"/>
    <property type="match status" value="1"/>
</dbReference>
<dbReference type="PANTHER" id="PTHR23022">
    <property type="entry name" value="TRANSPOSABLE ELEMENT-RELATED"/>
    <property type="match status" value="1"/>
</dbReference>
<comment type="caution">
    <text evidence="4">The sequence shown here is derived from an EMBL/GenBank/DDBJ whole genome shotgun (WGS) entry which is preliminary data.</text>
</comment>
<dbReference type="AlphaFoldDB" id="A0A226E982"/>
<dbReference type="EMBL" id="LNIX01000005">
    <property type="protein sequence ID" value="OXA53848.1"/>
    <property type="molecule type" value="Genomic_DNA"/>
</dbReference>
<dbReference type="InterPro" id="IPR036388">
    <property type="entry name" value="WH-like_DNA-bd_sf"/>
</dbReference>
<reference evidence="4 5" key="1">
    <citation type="submission" date="2015-12" db="EMBL/GenBank/DDBJ databases">
        <title>The genome of Folsomia candida.</title>
        <authorList>
            <person name="Faddeeva A."/>
            <person name="Derks M.F."/>
            <person name="Anvar Y."/>
            <person name="Smit S."/>
            <person name="Van Straalen N."/>
            <person name="Roelofs D."/>
        </authorList>
    </citation>
    <scope>NUCLEOTIDE SEQUENCE [LARGE SCALE GENOMIC DNA]</scope>
    <source>
        <strain evidence="4 5">VU population</strain>
        <tissue evidence="4">Whole body</tissue>
    </source>
</reference>
<gene>
    <name evidence="4" type="ORF">Fcan01_11814</name>
</gene>
<name>A0A226E982_FOLCA</name>
<dbReference type="GO" id="GO:0006313">
    <property type="term" value="P:DNA transposition"/>
    <property type="evidence" value="ECO:0007669"/>
    <property type="project" value="InterPro"/>
</dbReference>
<evidence type="ECO:0000259" key="3">
    <source>
        <dbReference type="Pfam" id="PF13358"/>
    </source>
</evidence>
<dbReference type="PANTHER" id="PTHR23022:SF134">
    <property type="entry name" value="TRANSPOSABLE ELEMENT TC1 TRANSPOSASE"/>
    <property type="match status" value="1"/>
</dbReference>
<dbReference type="Gene3D" id="3.30.420.10">
    <property type="entry name" value="Ribonuclease H-like superfamily/Ribonuclease H"/>
    <property type="match status" value="1"/>
</dbReference>
<dbReference type="InterPro" id="IPR052338">
    <property type="entry name" value="Transposase_5"/>
</dbReference>
<dbReference type="GO" id="GO:0003677">
    <property type="term" value="F:DNA binding"/>
    <property type="evidence" value="ECO:0007669"/>
    <property type="project" value="InterPro"/>
</dbReference>
<dbReference type="STRING" id="158441.A0A226E982"/>
<dbReference type="GO" id="GO:0015074">
    <property type="term" value="P:DNA integration"/>
    <property type="evidence" value="ECO:0007669"/>
    <property type="project" value="InterPro"/>
</dbReference>